<keyword evidence="2" id="KW-1133">Transmembrane helix</keyword>
<reference evidence="3 4" key="1">
    <citation type="submission" date="2018-11" db="EMBL/GenBank/DDBJ databases">
        <title>Draft genome sequence of Ferruginibacter sp. BO-59.</title>
        <authorList>
            <person name="Im W.T."/>
        </authorList>
    </citation>
    <scope>NUCLEOTIDE SEQUENCE [LARGE SCALE GENOMIC DNA]</scope>
    <source>
        <strain evidence="3 4">BO-59</strain>
    </source>
</reference>
<sequence>MSAKKINTPLSHKDAANASSEDNALFSKENYKWMLIGLIVMAIGFFLMAGGKSADPNVFNDNEIYSFRRITLAPFLIVGGLVIEIIAIIKKPK</sequence>
<protein>
    <submittedName>
        <fullName evidence="3">DUF3098 domain-containing protein</fullName>
    </submittedName>
</protein>
<feature type="region of interest" description="Disordered" evidence="1">
    <location>
        <begin position="1"/>
        <end position="20"/>
    </location>
</feature>
<dbReference type="Proteomes" id="UP000267223">
    <property type="component" value="Unassembled WGS sequence"/>
</dbReference>
<feature type="transmembrane region" description="Helical" evidence="2">
    <location>
        <begin position="70"/>
        <end position="89"/>
    </location>
</feature>
<dbReference type="RefSeq" id="WP_123121033.1">
    <property type="nucleotide sequence ID" value="NZ_RJJR01000009.1"/>
</dbReference>
<dbReference type="AlphaFoldDB" id="A0A3M9NEW0"/>
<proteinExistence type="predicted"/>
<evidence type="ECO:0000313" key="3">
    <source>
        <dbReference type="EMBL" id="RNI35753.1"/>
    </source>
</evidence>
<comment type="caution">
    <text evidence="3">The sequence shown here is derived from an EMBL/GenBank/DDBJ whole genome shotgun (WGS) entry which is preliminary data.</text>
</comment>
<organism evidence="3 4">
    <name type="scientific">Hanamia caeni</name>
    <dbReference type="NCBI Taxonomy" id="2294116"/>
    <lineage>
        <taxon>Bacteria</taxon>
        <taxon>Pseudomonadati</taxon>
        <taxon>Bacteroidota</taxon>
        <taxon>Chitinophagia</taxon>
        <taxon>Chitinophagales</taxon>
        <taxon>Chitinophagaceae</taxon>
        <taxon>Hanamia</taxon>
    </lineage>
</organism>
<evidence type="ECO:0000313" key="4">
    <source>
        <dbReference type="Proteomes" id="UP000267223"/>
    </source>
</evidence>
<evidence type="ECO:0000256" key="1">
    <source>
        <dbReference type="SAM" id="MobiDB-lite"/>
    </source>
</evidence>
<evidence type="ECO:0000256" key="2">
    <source>
        <dbReference type="SAM" id="Phobius"/>
    </source>
</evidence>
<dbReference type="Pfam" id="PF11297">
    <property type="entry name" value="DUF3098"/>
    <property type="match status" value="1"/>
</dbReference>
<keyword evidence="2" id="KW-0812">Transmembrane</keyword>
<keyword evidence="2" id="KW-0472">Membrane</keyword>
<accession>A0A3M9NEW0</accession>
<keyword evidence="4" id="KW-1185">Reference proteome</keyword>
<feature type="transmembrane region" description="Helical" evidence="2">
    <location>
        <begin position="33"/>
        <end position="50"/>
    </location>
</feature>
<gene>
    <name evidence="3" type="ORF">EFY79_12400</name>
</gene>
<name>A0A3M9NEW0_9BACT</name>
<dbReference type="EMBL" id="RJJR01000009">
    <property type="protein sequence ID" value="RNI35753.1"/>
    <property type="molecule type" value="Genomic_DNA"/>
</dbReference>
<dbReference type="InterPro" id="IPR021448">
    <property type="entry name" value="DUF3098"/>
</dbReference>
<dbReference type="OrthoDB" id="963379at2"/>